<feature type="compositionally biased region" description="Polar residues" evidence="1">
    <location>
        <begin position="670"/>
        <end position="679"/>
    </location>
</feature>
<dbReference type="OrthoDB" id="3439935at2759"/>
<feature type="compositionally biased region" description="Low complexity" evidence="1">
    <location>
        <begin position="107"/>
        <end position="130"/>
    </location>
</feature>
<feature type="compositionally biased region" description="Acidic residues" evidence="1">
    <location>
        <begin position="380"/>
        <end position="403"/>
    </location>
</feature>
<sequence>MPKPKNKGPSHFCEWVVGTTIDSFLGPIPKQKLRKRDVVRVEVTTDDESEEDTVKITYPRTGRTTKSVTKAKTVVKKVRFDDAPKKSALKKNPATSTDSSEEETESSPEPVSDSSQSDNMSSSNASGSDAESSDESPKPTKKQRKKQVSDDTESDWDSDPDPTCKCRRCTKGREVLERIRKRSGNNDTATSTEASESDTDEPTKGKKQRSAKDKKKGDKKKGDKKNEEPETDTEASDSSKDASESEPEAPPKKQQPKKQGKAKQSKKKQSTPEAETSESEPEPPKAKKKQESSKSTQKKGAKKAEEPETEDEVSESAQETEEESEPEPKKKQTDKAKSKAENQKTDNKKQGKQEPKGKQEQKGNKKQNKGKQKAGKNAEQELEEPEELEDPKEPEDQAEDVEVGESSGQKDKGKSRKAKGKEKAAPKDTAPERPKFKDGVKKGNYPEGLPFSHPRRPQLIEPIRAEVVQTERVVETPEDPAPNAYYDPEHNVLRVYHGPVYGNHQNHALYPDRNAFNRPLPVGMPHPTQNPYFYGFNNPQQHPAYGLNTPYHPHYGHMPPPPEGYSHVPITQGMPGGGWGAPCGPPGFPPEPPVDGQEAKPSPGAVGKTDNPTPTSSKGKEKASQNNVGPSSQTGQDNPYLPKRAKSQFSAWGSRSASKGDDPSAGSAKAGSNNWDNTMANDTGDTWNNNNNAGDGWNNDGAGDNNQGDNQTGWNVPQDTNQYNTWGTTSNQNSATWGEQGEKTNWEANTSREVRDNGNTWASGSNKSNDTVRKKGDHWGTDTHLGGFNWDDKNEAPSTQGQGVDNNVVGWDVNAGSNGSHRSGGSKKDEVPSDNVMPGSWVDTPSYPSWGDPTAAVDTNGEAVNW</sequence>
<evidence type="ECO:0000313" key="2">
    <source>
        <dbReference type="EMBL" id="KAF4980887.1"/>
    </source>
</evidence>
<dbReference type="Proteomes" id="UP000635477">
    <property type="component" value="Unassembled WGS sequence"/>
</dbReference>
<feature type="compositionally biased region" description="Basic residues" evidence="1">
    <location>
        <begin position="205"/>
        <end position="219"/>
    </location>
</feature>
<feature type="compositionally biased region" description="Pro residues" evidence="1">
    <location>
        <begin position="583"/>
        <end position="593"/>
    </location>
</feature>
<feature type="compositionally biased region" description="Polar residues" evidence="1">
    <location>
        <begin position="717"/>
        <end position="737"/>
    </location>
</feature>
<feature type="compositionally biased region" description="Polar residues" evidence="1">
    <location>
        <begin position="624"/>
        <end position="637"/>
    </location>
</feature>
<gene>
    <name evidence="2" type="ORF">FZEAL_3209</name>
</gene>
<feature type="compositionally biased region" description="Basic and acidic residues" evidence="1">
    <location>
        <begin position="740"/>
        <end position="756"/>
    </location>
</feature>
<feature type="compositionally biased region" description="Basic and acidic residues" evidence="1">
    <location>
        <begin position="326"/>
        <end position="363"/>
    </location>
</feature>
<comment type="caution">
    <text evidence="2">The sequence shown here is derived from an EMBL/GenBank/DDBJ whole genome shotgun (WGS) entry which is preliminary data.</text>
</comment>
<reference evidence="2" key="2">
    <citation type="submission" date="2020-05" db="EMBL/GenBank/DDBJ databases">
        <authorList>
            <person name="Kim H.-S."/>
            <person name="Proctor R.H."/>
            <person name="Brown D.W."/>
        </authorList>
    </citation>
    <scope>NUCLEOTIDE SEQUENCE</scope>
    <source>
        <strain evidence="2">NRRL 22465</strain>
    </source>
</reference>
<feature type="compositionally biased region" description="Basic and acidic residues" evidence="1">
    <location>
        <begin position="282"/>
        <end position="292"/>
    </location>
</feature>
<feature type="region of interest" description="Disordered" evidence="1">
    <location>
        <begin position="58"/>
        <end position="455"/>
    </location>
</feature>
<name>A0A8H4UP85_9HYPO</name>
<feature type="compositionally biased region" description="Basic residues" evidence="1">
    <location>
        <begin position="254"/>
        <end position="269"/>
    </location>
</feature>
<dbReference type="AlphaFoldDB" id="A0A8H4UP85"/>
<feature type="compositionally biased region" description="Polar residues" evidence="1">
    <location>
        <begin position="757"/>
        <end position="769"/>
    </location>
</feature>
<dbReference type="EMBL" id="JABEYC010000199">
    <property type="protein sequence ID" value="KAF4980887.1"/>
    <property type="molecule type" value="Genomic_DNA"/>
</dbReference>
<evidence type="ECO:0000313" key="3">
    <source>
        <dbReference type="Proteomes" id="UP000635477"/>
    </source>
</evidence>
<feature type="compositionally biased region" description="Low complexity" evidence="1">
    <location>
        <begin position="680"/>
        <end position="715"/>
    </location>
</feature>
<feature type="compositionally biased region" description="Basic residues" evidence="1">
    <location>
        <begin position="364"/>
        <end position="374"/>
    </location>
</feature>
<protein>
    <submittedName>
        <fullName evidence="2">Uncharacterized protein</fullName>
    </submittedName>
</protein>
<feature type="compositionally biased region" description="Basic and acidic residues" evidence="1">
    <location>
        <begin position="770"/>
        <end position="781"/>
    </location>
</feature>
<feature type="compositionally biased region" description="Acidic residues" evidence="1">
    <location>
        <begin position="150"/>
        <end position="160"/>
    </location>
</feature>
<feature type="compositionally biased region" description="Low complexity" evidence="1">
    <location>
        <begin position="800"/>
        <end position="814"/>
    </location>
</feature>
<feature type="compositionally biased region" description="Basic and acidic residues" evidence="1">
    <location>
        <begin position="421"/>
        <end position="441"/>
    </location>
</feature>
<keyword evidence="3" id="KW-1185">Reference proteome</keyword>
<accession>A0A8H4UP85</accession>
<feature type="compositionally biased region" description="Polar residues" evidence="1">
    <location>
        <begin position="647"/>
        <end position="657"/>
    </location>
</feature>
<reference evidence="2" key="1">
    <citation type="journal article" date="2020" name="BMC Genomics">
        <title>Correction to: Identification and distribution of gene clusters required for synthesis of sphingolipid metabolism inhibitors in diverse species of the filamentous fungus Fusarium.</title>
        <authorList>
            <person name="Kim H.S."/>
            <person name="Lohmar J.M."/>
            <person name="Busman M."/>
            <person name="Brown D.W."/>
            <person name="Naumann T.A."/>
            <person name="Divon H.H."/>
            <person name="Lysoe E."/>
            <person name="Uhlig S."/>
            <person name="Proctor R.H."/>
        </authorList>
    </citation>
    <scope>NUCLEOTIDE SEQUENCE</scope>
    <source>
        <strain evidence="2">NRRL 22465</strain>
    </source>
</reference>
<proteinExistence type="predicted"/>
<organism evidence="2 3">
    <name type="scientific">Fusarium zealandicum</name>
    <dbReference type="NCBI Taxonomy" id="1053134"/>
    <lineage>
        <taxon>Eukaryota</taxon>
        <taxon>Fungi</taxon>
        <taxon>Dikarya</taxon>
        <taxon>Ascomycota</taxon>
        <taxon>Pezizomycotina</taxon>
        <taxon>Sordariomycetes</taxon>
        <taxon>Hypocreomycetidae</taxon>
        <taxon>Hypocreales</taxon>
        <taxon>Nectriaceae</taxon>
        <taxon>Fusarium</taxon>
        <taxon>Fusarium staphyleae species complex</taxon>
    </lineage>
</organism>
<evidence type="ECO:0000256" key="1">
    <source>
        <dbReference type="SAM" id="MobiDB-lite"/>
    </source>
</evidence>
<feature type="region of interest" description="Disordered" evidence="1">
    <location>
        <begin position="555"/>
        <end position="866"/>
    </location>
</feature>
<feature type="compositionally biased region" description="Acidic residues" evidence="1">
    <location>
        <begin position="307"/>
        <end position="325"/>
    </location>
</feature>